<keyword evidence="2" id="KW-0732">Signal</keyword>
<dbReference type="PANTHER" id="PTHR30483">
    <property type="entry name" value="LEUCINE-SPECIFIC-BINDING PROTEIN"/>
    <property type="match status" value="1"/>
</dbReference>
<reference evidence="4" key="1">
    <citation type="journal article" date="2014" name="Int. J. Syst. Evol. Microbiol.">
        <title>Complete genome sequence of Corynebacterium casei LMG S-19264T (=DSM 44701T), isolated from a smear-ripened cheese.</title>
        <authorList>
            <consortium name="US DOE Joint Genome Institute (JGI-PGF)"/>
            <person name="Walter F."/>
            <person name="Albersmeier A."/>
            <person name="Kalinowski J."/>
            <person name="Ruckert C."/>
        </authorList>
    </citation>
    <scope>NUCLEOTIDE SEQUENCE</scope>
    <source>
        <strain evidence="4">VKM Ac-2007</strain>
    </source>
</reference>
<feature type="domain" description="Leucine-binding protein" evidence="3">
    <location>
        <begin position="77"/>
        <end position="382"/>
    </location>
</feature>
<dbReference type="Pfam" id="PF13458">
    <property type="entry name" value="Peripla_BP_6"/>
    <property type="match status" value="1"/>
</dbReference>
<evidence type="ECO:0000313" key="4">
    <source>
        <dbReference type="EMBL" id="GLK07444.1"/>
    </source>
</evidence>
<dbReference type="Proteomes" id="UP001143474">
    <property type="component" value="Unassembled WGS sequence"/>
</dbReference>
<evidence type="ECO:0000259" key="3">
    <source>
        <dbReference type="Pfam" id="PF13458"/>
    </source>
</evidence>
<dbReference type="InterPro" id="IPR028081">
    <property type="entry name" value="Leu-bd"/>
</dbReference>
<comment type="caution">
    <text evidence="4">The sequence shown here is derived from an EMBL/GenBank/DDBJ whole genome shotgun (WGS) entry which is preliminary data.</text>
</comment>
<comment type="similarity">
    <text evidence="1">Belongs to the leucine-binding protein family.</text>
</comment>
<reference evidence="4" key="2">
    <citation type="submission" date="2023-01" db="EMBL/GenBank/DDBJ databases">
        <authorList>
            <person name="Sun Q."/>
            <person name="Evtushenko L."/>
        </authorList>
    </citation>
    <scope>NUCLEOTIDE SEQUENCE</scope>
    <source>
        <strain evidence="4">VKM Ac-2007</strain>
    </source>
</reference>
<name>A0A9W6HXY6_9ACTN</name>
<dbReference type="AlphaFoldDB" id="A0A9W6HXY6"/>
<accession>A0A9W6HXY6</accession>
<evidence type="ECO:0000313" key="5">
    <source>
        <dbReference type="Proteomes" id="UP001143474"/>
    </source>
</evidence>
<dbReference type="Gene3D" id="3.40.50.2300">
    <property type="match status" value="2"/>
</dbReference>
<dbReference type="RefSeq" id="WP_271215979.1">
    <property type="nucleotide sequence ID" value="NZ_BAAAVD010000006.1"/>
</dbReference>
<keyword evidence="5" id="KW-1185">Reference proteome</keyword>
<evidence type="ECO:0000256" key="2">
    <source>
        <dbReference type="ARBA" id="ARBA00022729"/>
    </source>
</evidence>
<organism evidence="4 5">
    <name type="scientific">Streptosporangium carneum</name>
    <dbReference type="NCBI Taxonomy" id="47481"/>
    <lineage>
        <taxon>Bacteria</taxon>
        <taxon>Bacillati</taxon>
        <taxon>Actinomycetota</taxon>
        <taxon>Actinomycetes</taxon>
        <taxon>Streptosporangiales</taxon>
        <taxon>Streptosporangiaceae</taxon>
        <taxon>Streptosporangium</taxon>
    </lineage>
</organism>
<protein>
    <recommendedName>
        <fullName evidence="3">Leucine-binding protein domain-containing protein</fullName>
    </recommendedName>
</protein>
<dbReference type="PANTHER" id="PTHR30483:SF6">
    <property type="entry name" value="PERIPLASMIC BINDING PROTEIN OF ABC TRANSPORTER FOR NATURAL AMINO ACIDS"/>
    <property type="match status" value="1"/>
</dbReference>
<evidence type="ECO:0000256" key="1">
    <source>
        <dbReference type="ARBA" id="ARBA00010062"/>
    </source>
</evidence>
<proteinExistence type="inferred from homology"/>
<dbReference type="SUPFAM" id="SSF53822">
    <property type="entry name" value="Periplasmic binding protein-like I"/>
    <property type="match status" value="1"/>
</dbReference>
<dbReference type="EMBL" id="BSEV01000001">
    <property type="protein sequence ID" value="GLK07444.1"/>
    <property type="molecule type" value="Genomic_DNA"/>
</dbReference>
<sequence>MTGYISGRRRNWRAVAAAGAGVLLGLTGCSGPESNGQTGANATPASTAGLPSLSVAQSTLSAYVGGTPGSADAGKPPVHIGFITQHGGIPSFPESQVAAEAAVKFVNDKLGGIGGRPLALVPCVVVSAQEEALNCAQKMANDERVKVVQLSLLTVGTAAVYETLSDRKAVVGQTPASPTDVAAKGVYQPWPGSYGIQGGIAKYVADVLKAKRVAVVYDGDDPGSAFGAKSVAAAFGHLGVSFKQVATQTGSADVASALVSAGALDADAVVRISNTPSCVPTARAVQQLGVKAPIIALDFCTDDSVRQANGGDLPKWTYVGQSRNVLSPRTDQQAAIYRSVMNAYAPRAKVGGLAPYAWDSIILDAKMLNQLGADPTPAAVSDWWKGFGGPLFLGPDRVACGFLADKGLPSLCSTTVFLAEYQGGDRWERSVEVNAESIGITK</sequence>
<gene>
    <name evidence="4" type="ORF">GCM10017600_08490</name>
</gene>
<dbReference type="InterPro" id="IPR028082">
    <property type="entry name" value="Peripla_BP_I"/>
</dbReference>
<dbReference type="InterPro" id="IPR051010">
    <property type="entry name" value="BCAA_transport"/>
</dbReference>